<evidence type="ECO:0000313" key="2">
    <source>
        <dbReference type="EMBL" id="SDN41085.1"/>
    </source>
</evidence>
<proteinExistence type="predicted"/>
<evidence type="ECO:0000256" key="1">
    <source>
        <dbReference type="SAM" id="SignalP"/>
    </source>
</evidence>
<name>A0A1H0B603_9SPHI</name>
<feature type="signal peptide" evidence="1">
    <location>
        <begin position="1"/>
        <end position="21"/>
    </location>
</feature>
<dbReference type="AlphaFoldDB" id="A0A1H0B603"/>
<feature type="chain" id="PRO_5010267111" evidence="1">
    <location>
        <begin position="22"/>
        <end position="115"/>
    </location>
</feature>
<dbReference type="OrthoDB" id="9770043at2"/>
<dbReference type="InterPro" id="IPR032710">
    <property type="entry name" value="NTF2-like_dom_sf"/>
</dbReference>
<accession>A0A1H0B603</accession>
<keyword evidence="1" id="KW-0732">Signal</keyword>
<gene>
    <name evidence="2" type="ORF">SAMN05421820_107318</name>
</gene>
<sequence>MRKVFLSIGLSLLLFNVNALVNDTAGGLQRIQKTLDLYIEDQAMGNSVRVGQFFHVSWQLKIFRGNQFRIVPKSQYLPPCKKWNAKPGNCSTSAVFIGISSDIAIAKVEISASIS</sequence>
<dbReference type="Gene3D" id="3.10.450.50">
    <property type="match status" value="1"/>
</dbReference>
<dbReference type="SUPFAM" id="SSF54427">
    <property type="entry name" value="NTF2-like"/>
    <property type="match status" value="1"/>
</dbReference>
<dbReference type="RefSeq" id="WP_074610572.1">
    <property type="nucleotide sequence ID" value="NZ_FNGY01000007.1"/>
</dbReference>
<evidence type="ECO:0000313" key="3">
    <source>
        <dbReference type="Proteomes" id="UP000183200"/>
    </source>
</evidence>
<dbReference type="Proteomes" id="UP000183200">
    <property type="component" value="Unassembled WGS sequence"/>
</dbReference>
<organism evidence="2 3">
    <name type="scientific">Pedobacter steynii</name>
    <dbReference type="NCBI Taxonomy" id="430522"/>
    <lineage>
        <taxon>Bacteria</taxon>
        <taxon>Pseudomonadati</taxon>
        <taxon>Bacteroidota</taxon>
        <taxon>Sphingobacteriia</taxon>
        <taxon>Sphingobacteriales</taxon>
        <taxon>Sphingobacteriaceae</taxon>
        <taxon>Pedobacter</taxon>
    </lineage>
</organism>
<dbReference type="EMBL" id="FNGY01000007">
    <property type="protein sequence ID" value="SDN41085.1"/>
    <property type="molecule type" value="Genomic_DNA"/>
</dbReference>
<keyword evidence="3" id="KW-1185">Reference proteome</keyword>
<protein>
    <submittedName>
        <fullName evidence="2">Putative lumazine-binding</fullName>
    </submittedName>
</protein>
<reference evidence="3" key="1">
    <citation type="submission" date="2016-10" db="EMBL/GenBank/DDBJ databases">
        <authorList>
            <person name="Varghese N."/>
            <person name="Submissions S."/>
        </authorList>
    </citation>
    <scope>NUCLEOTIDE SEQUENCE [LARGE SCALE GENOMIC DNA]</scope>
    <source>
        <strain evidence="3">DSM 19110</strain>
    </source>
</reference>